<accession>F2KNS7</accession>
<evidence type="ECO:0000313" key="5">
    <source>
        <dbReference type="Proteomes" id="UP000008136"/>
    </source>
</evidence>
<name>F2KNS7_ARCVS</name>
<dbReference type="PROSITE" id="PS50005">
    <property type="entry name" value="TPR"/>
    <property type="match status" value="1"/>
</dbReference>
<evidence type="ECO:0000313" key="4">
    <source>
        <dbReference type="EMBL" id="AEA47404.1"/>
    </source>
</evidence>
<dbReference type="InterPro" id="IPR019734">
    <property type="entry name" value="TPR_rpt"/>
</dbReference>
<dbReference type="STRING" id="693661.Arcve_1400"/>
<dbReference type="KEGG" id="ave:Arcve_1400"/>
<gene>
    <name evidence="4" type="ordered locus">Arcve_1400</name>
</gene>
<feature type="repeat" description="TPR" evidence="3">
    <location>
        <begin position="245"/>
        <end position="278"/>
    </location>
</feature>
<dbReference type="HOGENOM" id="CLU_503098_0_0_2"/>
<dbReference type="OrthoDB" id="11410at2157"/>
<protein>
    <submittedName>
        <fullName evidence="4">Tetratricopeptide TPR_1 repeat-containing protein</fullName>
    </submittedName>
</protein>
<dbReference type="Pfam" id="PF13424">
    <property type="entry name" value="TPR_12"/>
    <property type="match status" value="1"/>
</dbReference>
<dbReference type="eggNOG" id="arCOG03045">
    <property type="taxonomic scope" value="Archaea"/>
</dbReference>
<evidence type="ECO:0000256" key="2">
    <source>
        <dbReference type="ARBA" id="ARBA00022803"/>
    </source>
</evidence>
<evidence type="ECO:0000256" key="3">
    <source>
        <dbReference type="PROSITE-ProRule" id="PRU00339"/>
    </source>
</evidence>
<dbReference type="SUPFAM" id="SSF48452">
    <property type="entry name" value="TPR-like"/>
    <property type="match status" value="1"/>
</dbReference>
<proteinExistence type="predicted"/>
<dbReference type="PANTHER" id="PTHR45641">
    <property type="entry name" value="TETRATRICOPEPTIDE REPEAT PROTEIN (AFU_ORTHOLOGUE AFUA_6G03870)"/>
    <property type="match status" value="1"/>
</dbReference>
<dbReference type="GeneID" id="10394523"/>
<evidence type="ECO:0000256" key="1">
    <source>
        <dbReference type="ARBA" id="ARBA00022737"/>
    </source>
</evidence>
<keyword evidence="1" id="KW-0677">Repeat</keyword>
<dbReference type="AlphaFoldDB" id="F2KNS7"/>
<sequence length="541" mass="61970">MEENVENKCMLKAGVRAIANELIIRNEDKLGDEADSLRAIKDPDEALEKVIEKLAGDNAFSMLKDFALLGEADYELLKDTFSEKYPVDVVDRLIEAGLLERRGDIVRFTIKALRDEIGEGDHSLAAKYWKKRMDKFGRRSGDVYEFIEHAIKAGMLEDAVEEFLQQKQPSAKLIELGETLVEKLKDAKLEGEKVEGEKKAYVLRNLANLCFDAGRKDEAEKYYRMAIDEYIELSKKDESKMSDLAKLFNNLGNLYHFMRRYDEAEEHYDWAVKIMKELGMRNELAIVLDNLGLLCFNLNKLDKAKEALEEALIIRKEMVEKDPSTVPELAKTLNNLGVLYKRLNKLEDVEKCYINVLGILRKLAAESSEFVPQLAAALNNLASLYLEENRDEEAENLVAEAMRYEAFLPPDIRMKCYINVAKVLEKRGDDAAGEYYFRAACLAFNLYRQYGYNSPNFVLLFEKAEKLSNGEMKGDAAIMKNVIMKYYYKVDTTLPEGLMYSRRGELVLKATRGEAMEFEVKSEEDTTAYLIARDVLAKVRK</sequence>
<dbReference type="EMBL" id="CP002588">
    <property type="protein sequence ID" value="AEA47404.1"/>
    <property type="molecule type" value="Genomic_DNA"/>
</dbReference>
<dbReference type="Gene3D" id="1.25.40.10">
    <property type="entry name" value="Tetratricopeptide repeat domain"/>
    <property type="match status" value="2"/>
</dbReference>
<dbReference type="PANTHER" id="PTHR45641:SF19">
    <property type="entry name" value="NEPHROCYSTIN-3"/>
    <property type="match status" value="1"/>
</dbReference>
<dbReference type="Pfam" id="PF13374">
    <property type="entry name" value="TPR_10"/>
    <property type="match status" value="2"/>
</dbReference>
<dbReference type="Proteomes" id="UP000008136">
    <property type="component" value="Chromosome"/>
</dbReference>
<dbReference type="SMART" id="SM00028">
    <property type="entry name" value="TPR"/>
    <property type="match status" value="5"/>
</dbReference>
<keyword evidence="2 3" id="KW-0802">TPR repeat</keyword>
<dbReference type="RefSeq" id="WP_013684065.1">
    <property type="nucleotide sequence ID" value="NC_015320.1"/>
</dbReference>
<organism evidence="4 5">
    <name type="scientific">Archaeoglobus veneficus (strain DSM 11195 / SNP6)</name>
    <dbReference type="NCBI Taxonomy" id="693661"/>
    <lineage>
        <taxon>Archaea</taxon>
        <taxon>Methanobacteriati</taxon>
        <taxon>Methanobacteriota</taxon>
        <taxon>Archaeoglobi</taxon>
        <taxon>Archaeoglobales</taxon>
        <taxon>Archaeoglobaceae</taxon>
        <taxon>Archaeoglobus</taxon>
    </lineage>
</organism>
<reference evidence="4 5" key="1">
    <citation type="submission" date="2011-03" db="EMBL/GenBank/DDBJ databases">
        <title>The complete genome of Archaeoglobus veneficus SNP6.</title>
        <authorList>
            <consortium name="US DOE Joint Genome Institute (JGI-PGF)"/>
            <person name="Lucas S."/>
            <person name="Copeland A."/>
            <person name="Lapidus A."/>
            <person name="Bruce D."/>
            <person name="Goodwin L."/>
            <person name="Pitluck S."/>
            <person name="Kyrpides N."/>
            <person name="Mavromatis K."/>
            <person name="Pagani I."/>
            <person name="Ivanova N."/>
            <person name="Mikhailova N."/>
            <person name="Lu M."/>
            <person name="Detter J.C."/>
            <person name="Tapia R."/>
            <person name="Han C."/>
            <person name="Land M."/>
            <person name="Hauser L."/>
            <person name="Markowitz V."/>
            <person name="Cheng J.-F."/>
            <person name="Hugenholtz P."/>
            <person name="Woyke T."/>
            <person name="Wu D."/>
            <person name="Spring S."/>
            <person name="Brambilla E."/>
            <person name="Klenk H.-P."/>
            <person name="Eisen J.A."/>
        </authorList>
    </citation>
    <scope>NUCLEOTIDE SEQUENCE [LARGE SCALE GENOMIC DNA]</scope>
    <source>
        <strain>SNP6</strain>
    </source>
</reference>
<dbReference type="InterPro" id="IPR011990">
    <property type="entry name" value="TPR-like_helical_dom_sf"/>
</dbReference>
<keyword evidence="5" id="KW-1185">Reference proteome</keyword>